<proteinExistence type="predicted"/>
<dbReference type="AlphaFoldDB" id="T1JT08"/>
<protein>
    <submittedName>
        <fullName evidence="1">Uncharacterized protein</fullName>
    </submittedName>
</protein>
<keyword evidence="2" id="KW-1185">Reference proteome</keyword>
<reference evidence="1" key="2">
    <citation type="submission" date="2015-06" db="UniProtKB">
        <authorList>
            <consortium name="EnsemblMetazoa"/>
        </authorList>
    </citation>
    <scope>IDENTIFICATION</scope>
</reference>
<name>T1JT08_TETUR</name>
<dbReference type="EnsemblMetazoa" id="tetur01g12410.1">
    <property type="protein sequence ID" value="tetur01g12410.1"/>
    <property type="gene ID" value="tetur01g12410"/>
</dbReference>
<dbReference type="EMBL" id="CAEY01000469">
    <property type="status" value="NOT_ANNOTATED_CDS"/>
    <property type="molecule type" value="Genomic_DNA"/>
</dbReference>
<organism evidence="1 2">
    <name type="scientific">Tetranychus urticae</name>
    <name type="common">Two-spotted spider mite</name>
    <dbReference type="NCBI Taxonomy" id="32264"/>
    <lineage>
        <taxon>Eukaryota</taxon>
        <taxon>Metazoa</taxon>
        <taxon>Ecdysozoa</taxon>
        <taxon>Arthropoda</taxon>
        <taxon>Chelicerata</taxon>
        <taxon>Arachnida</taxon>
        <taxon>Acari</taxon>
        <taxon>Acariformes</taxon>
        <taxon>Trombidiformes</taxon>
        <taxon>Prostigmata</taxon>
        <taxon>Eleutherengona</taxon>
        <taxon>Raphignathae</taxon>
        <taxon>Tetranychoidea</taxon>
        <taxon>Tetranychidae</taxon>
        <taxon>Tetranychus</taxon>
    </lineage>
</organism>
<reference evidence="2" key="1">
    <citation type="submission" date="2011-08" db="EMBL/GenBank/DDBJ databases">
        <authorList>
            <person name="Rombauts S."/>
        </authorList>
    </citation>
    <scope>NUCLEOTIDE SEQUENCE</scope>
    <source>
        <strain evidence="2">London</strain>
    </source>
</reference>
<dbReference type="HOGENOM" id="CLU_061269_0_0_1"/>
<dbReference type="Proteomes" id="UP000015104">
    <property type="component" value="Unassembled WGS sequence"/>
</dbReference>
<evidence type="ECO:0000313" key="1">
    <source>
        <dbReference type="EnsemblMetazoa" id="tetur01g12410.1"/>
    </source>
</evidence>
<accession>T1JT08</accession>
<sequence>MIKMFEAEISCNDTCFTEEHCISSDGSGVCSDNNLVTAQFKVIPFFGTYDYLQLTLKSYNVTSDDEKTIKVSIEQPGYLGINYTCYKSSNGPTDASFDRGSYSLTTGSSSYMKGVLSCNWNFIINDGFWPERVARVRDSSLSITLYDDSKGVLVAQDTSRFPSYHAQYLKSCDKVHGNDEWNVLDVYITNGTKLMYFPKQITGTPVIQGEICSWATPFVLGDSRISIDASTTNLSPQMWQKVYMTDAIPNQVKSH</sequence>
<evidence type="ECO:0000313" key="2">
    <source>
        <dbReference type="Proteomes" id="UP000015104"/>
    </source>
</evidence>